<dbReference type="GO" id="GO:0005783">
    <property type="term" value="C:endoplasmic reticulum"/>
    <property type="evidence" value="ECO:0007669"/>
    <property type="project" value="TreeGrafter"/>
</dbReference>
<reference evidence="3 4" key="2">
    <citation type="submission" date="2019-01" db="EMBL/GenBank/DDBJ databases">
        <title>The decoding of complex shrimp genome reveals the adaptation for benthos swimmer, frequently molting mechanism and breeding impact on genome.</title>
        <authorList>
            <person name="Sun Y."/>
            <person name="Gao Y."/>
            <person name="Yu Y."/>
        </authorList>
    </citation>
    <scope>NUCLEOTIDE SEQUENCE [LARGE SCALE GENOMIC DNA]</scope>
    <source>
        <tissue evidence="3">Muscle</tissue>
    </source>
</reference>
<dbReference type="OrthoDB" id="66906at2759"/>
<gene>
    <name evidence="3" type="ORF">C7M84_000307</name>
</gene>
<dbReference type="GO" id="GO:0000030">
    <property type="term" value="F:mannosyltransferase activity"/>
    <property type="evidence" value="ECO:0007669"/>
    <property type="project" value="TreeGrafter"/>
</dbReference>
<protein>
    <submittedName>
        <fullName evidence="3">Putative smile protein</fullName>
    </submittedName>
</protein>
<evidence type="ECO:0000256" key="1">
    <source>
        <dbReference type="SAM" id="MobiDB-lite"/>
    </source>
</evidence>
<keyword evidence="2" id="KW-0472">Membrane</keyword>
<dbReference type="EMBL" id="QCYY01001047">
    <property type="protein sequence ID" value="ROT80938.1"/>
    <property type="molecule type" value="Genomic_DNA"/>
</dbReference>
<dbReference type="Proteomes" id="UP000283509">
    <property type="component" value="Unassembled WGS sequence"/>
</dbReference>
<keyword evidence="4" id="KW-1185">Reference proteome</keyword>
<feature type="transmembrane region" description="Helical" evidence="2">
    <location>
        <begin position="100"/>
        <end position="120"/>
    </location>
</feature>
<accession>A0A3R7MGC5</accession>
<feature type="region of interest" description="Disordered" evidence="1">
    <location>
        <begin position="139"/>
        <end position="159"/>
    </location>
</feature>
<comment type="caution">
    <text evidence="3">The sequence shown here is derived from an EMBL/GenBank/DDBJ whole genome shotgun (WGS) entry which is preliminary data.</text>
</comment>
<keyword evidence="2" id="KW-0812">Transmembrane</keyword>
<dbReference type="AlphaFoldDB" id="A0A3R7MGC5"/>
<reference evidence="3 4" key="1">
    <citation type="submission" date="2018-04" db="EMBL/GenBank/DDBJ databases">
        <authorList>
            <person name="Zhang X."/>
            <person name="Yuan J."/>
            <person name="Li F."/>
            <person name="Xiang J."/>
        </authorList>
    </citation>
    <scope>NUCLEOTIDE SEQUENCE [LARGE SCALE GENOMIC DNA]</scope>
    <source>
        <tissue evidence="3">Muscle</tissue>
    </source>
</reference>
<dbReference type="STRING" id="6689.A0A3R7MGC5"/>
<keyword evidence="2" id="KW-1133">Transmembrane helix</keyword>
<dbReference type="GO" id="GO:0035269">
    <property type="term" value="P:protein O-linked glycosylation via mannose"/>
    <property type="evidence" value="ECO:0007669"/>
    <property type="project" value="TreeGrafter"/>
</dbReference>
<evidence type="ECO:0000313" key="4">
    <source>
        <dbReference type="Proteomes" id="UP000283509"/>
    </source>
</evidence>
<organism evidence="3 4">
    <name type="scientific">Penaeus vannamei</name>
    <name type="common">Whiteleg shrimp</name>
    <name type="synonym">Litopenaeus vannamei</name>
    <dbReference type="NCBI Taxonomy" id="6689"/>
    <lineage>
        <taxon>Eukaryota</taxon>
        <taxon>Metazoa</taxon>
        <taxon>Ecdysozoa</taxon>
        <taxon>Arthropoda</taxon>
        <taxon>Crustacea</taxon>
        <taxon>Multicrustacea</taxon>
        <taxon>Malacostraca</taxon>
        <taxon>Eumalacostraca</taxon>
        <taxon>Eucarida</taxon>
        <taxon>Decapoda</taxon>
        <taxon>Dendrobranchiata</taxon>
        <taxon>Penaeoidea</taxon>
        <taxon>Penaeidae</taxon>
        <taxon>Penaeus</taxon>
    </lineage>
</organism>
<dbReference type="PANTHER" id="PTHR44395:SF1">
    <property type="entry name" value="PROTEIN O-MANNOSYL-TRANSFERASE TMTC3"/>
    <property type="match status" value="1"/>
</dbReference>
<dbReference type="PANTHER" id="PTHR44395">
    <property type="match status" value="1"/>
</dbReference>
<proteinExistence type="predicted"/>
<evidence type="ECO:0000256" key="2">
    <source>
        <dbReference type="SAM" id="Phobius"/>
    </source>
</evidence>
<feature type="transmembrane region" description="Helical" evidence="2">
    <location>
        <begin position="16"/>
        <end position="40"/>
    </location>
</feature>
<sequence length="201" mass="22443">MVGDEGYGTGGCVCGWVYGTLVFVVALAVYWNALSCSFVFDDISAIKENRDLRPHTPITNLFLHDFWGTPMQKEQSHKSYRPLCVLTFRLNYLIHGLEPLGYHLVNMLLHGVVCILYYSVARTCDICLPRGRGRMCQDRARPSPPLQDVNHNYPGRAAGPEWNLRKRQRTVCQGGGAQAAVRNADEHVISYYADGVGINPG</sequence>
<name>A0A3R7MGC5_PENVA</name>
<evidence type="ECO:0000313" key="3">
    <source>
        <dbReference type="EMBL" id="ROT80938.1"/>
    </source>
</evidence>